<evidence type="ECO:0000313" key="1">
    <source>
        <dbReference type="EMBL" id="KAK7318930.1"/>
    </source>
</evidence>
<proteinExistence type="predicted"/>
<protein>
    <submittedName>
        <fullName evidence="1">Uncharacterized protein</fullName>
    </submittedName>
</protein>
<accession>A0AAN9KJS6</accession>
<gene>
    <name evidence="1" type="ORF">RJT34_03639</name>
</gene>
<dbReference type="EMBL" id="JAYKXN010000001">
    <property type="protein sequence ID" value="KAK7318930.1"/>
    <property type="molecule type" value="Genomic_DNA"/>
</dbReference>
<comment type="caution">
    <text evidence="1">The sequence shown here is derived from an EMBL/GenBank/DDBJ whole genome shotgun (WGS) entry which is preliminary data.</text>
</comment>
<dbReference type="Gene3D" id="3.80.10.10">
    <property type="entry name" value="Ribonuclease Inhibitor"/>
    <property type="match status" value="1"/>
</dbReference>
<dbReference type="Proteomes" id="UP001359559">
    <property type="component" value="Unassembled WGS sequence"/>
</dbReference>
<sequence length="142" mass="15959">MLKSLPSRMNTLLPMLHRLEITHCPQIDAFPEGGLPPNLKTLRIMECGNLLRSVSLIGVHKGLTDLTIDDASIESDNSFPWEGFLPQLPSLHSLQLFRFKNIETLDCSSGLLHLTSLQVLSIRDCPKLKNMICLMTCLTFEQ</sequence>
<reference evidence="1 2" key="1">
    <citation type="submission" date="2024-01" db="EMBL/GenBank/DDBJ databases">
        <title>The genomes of 5 underutilized Papilionoideae crops provide insights into root nodulation and disease resistance.</title>
        <authorList>
            <person name="Yuan L."/>
        </authorList>
    </citation>
    <scope>NUCLEOTIDE SEQUENCE [LARGE SCALE GENOMIC DNA]</scope>
    <source>
        <strain evidence="1">LY-2023</strain>
        <tissue evidence="1">Leaf</tissue>
    </source>
</reference>
<dbReference type="SUPFAM" id="SSF52058">
    <property type="entry name" value="L domain-like"/>
    <property type="match status" value="1"/>
</dbReference>
<dbReference type="InterPro" id="IPR032675">
    <property type="entry name" value="LRR_dom_sf"/>
</dbReference>
<dbReference type="AlphaFoldDB" id="A0AAN9KJS6"/>
<evidence type="ECO:0000313" key="2">
    <source>
        <dbReference type="Proteomes" id="UP001359559"/>
    </source>
</evidence>
<keyword evidence="2" id="KW-1185">Reference proteome</keyword>
<organism evidence="1 2">
    <name type="scientific">Clitoria ternatea</name>
    <name type="common">Butterfly pea</name>
    <dbReference type="NCBI Taxonomy" id="43366"/>
    <lineage>
        <taxon>Eukaryota</taxon>
        <taxon>Viridiplantae</taxon>
        <taxon>Streptophyta</taxon>
        <taxon>Embryophyta</taxon>
        <taxon>Tracheophyta</taxon>
        <taxon>Spermatophyta</taxon>
        <taxon>Magnoliopsida</taxon>
        <taxon>eudicotyledons</taxon>
        <taxon>Gunneridae</taxon>
        <taxon>Pentapetalae</taxon>
        <taxon>rosids</taxon>
        <taxon>fabids</taxon>
        <taxon>Fabales</taxon>
        <taxon>Fabaceae</taxon>
        <taxon>Papilionoideae</taxon>
        <taxon>50 kb inversion clade</taxon>
        <taxon>NPAAA clade</taxon>
        <taxon>indigoferoid/millettioid clade</taxon>
        <taxon>Phaseoleae</taxon>
        <taxon>Clitoria</taxon>
    </lineage>
</organism>
<name>A0AAN9KJS6_CLITE</name>